<dbReference type="Proteomes" id="UP000540909">
    <property type="component" value="Unassembled WGS sequence"/>
</dbReference>
<dbReference type="GO" id="GO:0016020">
    <property type="term" value="C:membrane"/>
    <property type="evidence" value="ECO:0007669"/>
    <property type="project" value="UniProtKB-SubCell"/>
</dbReference>
<evidence type="ECO:0000256" key="4">
    <source>
        <dbReference type="ARBA" id="ARBA00023136"/>
    </source>
</evidence>
<comment type="subcellular location">
    <subcellularLocation>
        <location evidence="1">Membrane</location>
        <topology evidence="1">Multi-pass membrane protein</topology>
    </subcellularLocation>
</comment>
<comment type="caution">
    <text evidence="7">The sequence shown here is derived from an EMBL/GenBank/DDBJ whole genome shotgun (WGS) entry which is preliminary data.</text>
</comment>
<keyword evidence="3 5" id="KW-1133">Transmembrane helix</keyword>
<evidence type="ECO:0000259" key="6">
    <source>
        <dbReference type="Pfam" id="PF07298"/>
    </source>
</evidence>
<gene>
    <name evidence="7" type="ORF">GGD57_004596</name>
</gene>
<evidence type="ECO:0000313" key="7">
    <source>
        <dbReference type="EMBL" id="MBB4237993.1"/>
    </source>
</evidence>
<dbReference type="Pfam" id="PF07298">
    <property type="entry name" value="NnrU"/>
    <property type="match status" value="1"/>
</dbReference>
<sequence>MSLIEFLAAFALFVALHSVPAIPVIRSGIIHRVGRPIYFVGYSTVSILALIWVFSSALAMEYVPLWELRPWHAAVTFVLAPLGIFLVIAGLLSANHLSITLNPSPTLGSVTKITRHPVLWGFAVWAGGHIAANGDLRSLLLFGGFAGFALAAIPMIEKRAKRCLGSTWTDLAEHTSIWPLAACFKGEQPMIDMPMLLAVLVTASLTAWLLFAGGHSAMFGADPVAILA</sequence>
<feature type="transmembrane region" description="Helical" evidence="5">
    <location>
        <begin position="139"/>
        <end position="156"/>
    </location>
</feature>
<feature type="transmembrane region" description="Helical" evidence="5">
    <location>
        <begin position="195"/>
        <end position="214"/>
    </location>
</feature>
<dbReference type="InterPro" id="IPR009915">
    <property type="entry name" value="NnrU_dom"/>
</dbReference>
<feature type="transmembrane region" description="Helical" evidence="5">
    <location>
        <begin position="37"/>
        <end position="59"/>
    </location>
</feature>
<keyword evidence="4 5" id="KW-0472">Membrane</keyword>
<name>A0A7W6R705_9HYPH</name>
<feature type="transmembrane region" description="Helical" evidence="5">
    <location>
        <begin position="71"/>
        <end position="94"/>
    </location>
</feature>
<accession>A0A7W6R705</accession>
<proteinExistence type="predicted"/>
<reference evidence="7 8" key="1">
    <citation type="submission" date="2020-08" db="EMBL/GenBank/DDBJ databases">
        <title>Genomic Encyclopedia of Type Strains, Phase IV (KMG-V): Genome sequencing to study the core and pangenomes of soil and plant-associated prokaryotes.</title>
        <authorList>
            <person name="Whitman W."/>
        </authorList>
    </citation>
    <scope>NUCLEOTIDE SEQUENCE [LARGE SCALE GENOMIC DNA]</scope>
    <source>
        <strain evidence="7 8">SEMIA 4089</strain>
    </source>
</reference>
<evidence type="ECO:0000256" key="5">
    <source>
        <dbReference type="SAM" id="Phobius"/>
    </source>
</evidence>
<evidence type="ECO:0000256" key="3">
    <source>
        <dbReference type="ARBA" id="ARBA00022989"/>
    </source>
</evidence>
<dbReference type="AlphaFoldDB" id="A0A7W6R705"/>
<evidence type="ECO:0000256" key="1">
    <source>
        <dbReference type="ARBA" id="ARBA00004141"/>
    </source>
</evidence>
<evidence type="ECO:0000256" key="2">
    <source>
        <dbReference type="ARBA" id="ARBA00022692"/>
    </source>
</evidence>
<organism evidence="7 8">
    <name type="scientific">Rhizobium esperanzae</name>
    <dbReference type="NCBI Taxonomy" id="1967781"/>
    <lineage>
        <taxon>Bacteria</taxon>
        <taxon>Pseudomonadati</taxon>
        <taxon>Pseudomonadota</taxon>
        <taxon>Alphaproteobacteria</taxon>
        <taxon>Hyphomicrobiales</taxon>
        <taxon>Rhizobiaceae</taxon>
        <taxon>Rhizobium/Agrobacterium group</taxon>
        <taxon>Rhizobium</taxon>
    </lineage>
</organism>
<protein>
    <submittedName>
        <fullName evidence="7">Putative membrane protein</fullName>
    </submittedName>
</protein>
<dbReference type="EMBL" id="JACIFY010000018">
    <property type="protein sequence ID" value="MBB4237993.1"/>
    <property type="molecule type" value="Genomic_DNA"/>
</dbReference>
<keyword evidence="2 5" id="KW-0812">Transmembrane</keyword>
<feature type="domain" description="NnrU" evidence="6">
    <location>
        <begin position="6"/>
        <end position="223"/>
    </location>
</feature>
<evidence type="ECO:0000313" key="8">
    <source>
        <dbReference type="Proteomes" id="UP000540909"/>
    </source>
</evidence>